<keyword evidence="2" id="KW-0255">Endonuclease</keyword>
<dbReference type="PANTHER" id="PTHR35400">
    <property type="entry name" value="SLR1083 PROTEIN"/>
    <property type="match status" value="1"/>
</dbReference>
<name>A0ABW7X2W2_9NOCA</name>
<sequence length="192" mass="21672">MTAEPFPQWLRPPPGGFVAEDLDRLPDLPPHTELIDGSLVFACPQAEFHMLVISLLESALGRLAPAGMRVRRQMTVTLGRDQRPEPDVLVVRAHTDGGLERRTYWPDEVVLAVEVVSVESRTRDRERKPQLYAKAGIAYFWRVENGDGHPVVYVYELDPATKTYALTGIHHDRLRLSVPFHVDIDLTGIGRM</sequence>
<reference evidence="2 3" key="1">
    <citation type="submission" date="2024-10" db="EMBL/GenBank/DDBJ databases">
        <title>The Natural Products Discovery Center: Release of the First 8490 Sequenced Strains for Exploring Actinobacteria Biosynthetic Diversity.</title>
        <authorList>
            <person name="Kalkreuter E."/>
            <person name="Kautsar S.A."/>
            <person name="Yang D."/>
            <person name="Bader C.D."/>
            <person name="Teijaro C.N."/>
            <person name="Fluegel L."/>
            <person name="Davis C.M."/>
            <person name="Simpson J.R."/>
            <person name="Lauterbach L."/>
            <person name="Steele A.D."/>
            <person name="Gui C."/>
            <person name="Meng S."/>
            <person name="Li G."/>
            <person name="Viehrig K."/>
            <person name="Ye F."/>
            <person name="Su P."/>
            <person name="Kiefer A.F."/>
            <person name="Nichols A."/>
            <person name="Cepeda A.J."/>
            <person name="Yan W."/>
            <person name="Fan B."/>
            <person name="Jiang Y."/>
            <person name="Adhikari A."/>
            <person name="Zheng C.-J."/>
            <person name="Schuster L."/>
            <person name="Cowan T.M."/>
            <person name="Smanski M.J."/>
            <person name="Chevrette M.G."/>
            <person name="De Carvalho L.P.S."/>
            <person name="Shen B."/>
        </authorList>
    </citation>
    <scope>NUCLEOTIDE SEQUENCE [LARGE SCALE GENOMIC DNA]</scope>
    <source>
        <strain evidence="2 3">NPDC019275</strain>
    </source>
</reference>
<evidence type="ECO:0000259" key="1">
    <source>
        <dbReference type="Pfam" id="PF05685"/>
    </source>
</evidence>
<protein>
    <submittedName>
        <fullName evidence="2">Uma2 family endonuclease</fullName>
    </submittedName>
</protein>
<dbReference type="InterPro" id="IPR012296">
    <property type="entry name" value="Nuclease_put_TT1808"/>
</dbReference>
<dbReference type="PANTHER" id="PTHR35400:SF3">
    <property type="entry name" value="SLL1072 PROTEIN"/>
    <property type="match status" value="1"/>
</dbReference>
<dbReference type="Gene3D" id="3.90.1570.10">
    <property type="entry name" value="tt1808, chain A"/>
    <property type="match status" value="1"/>
</dbReference>
<dbReference type="EMBL" id="JBIRYO010000011">
    <property type="protein sequence ID" value="MFI2475359.1"/>
    <property type="molecule type" value="Genomic_DNA"/>
</dbReference>
<evidence type="ECO:0000313" key="3">
    <source>
        <dbReference type="Proteomes" id="UP001611415"/>
    </source>
</evidence>
<proteinExistence type="predicted"/>
<keyword evidence="3" id="KW-1185">Reference proteome</keyword>
<dbReference type="InterPro" id="IPR008538">
    <property type="entry name" value="Uma2"/>
</dbReference>
<gene>
    <name evidence="2" type="ORF">ACH49W_18445</name>
</gene>
<dbReference type="RefSeq" id="WP_364820355.1">
    <property type="nucleotide sequence ID" value="NZ_JBFAYM010000004.1"/>
</dbReference>
<feature type="domain" description="Putative restriction endonuclease" evidence="1">
    <location>
        <begin position="20"/>
        <end position="180"/>
    </location>
</feature>
<evidence type="ECO:0000313" key="2">
    <source>
        <dbReference type="EMBL" id="MFI2475359.1"/>
    </source>
</evidence>
<keyword evidence="2" id="KW-0378">Hydrolase</keyword>
<dbReference type="CDD" id="cd06260">
    <property type="entry name" value="DUF820-like"/>
    <property type="match status" value="1"/>
</dbReference>
<dbReference type="SUPFAM" id="SSF52980">
    <property type="entry name" value="Restriction endonuclease-like"/>
    <property type="match status" value="1"/>
</dbReference>
<keyword evidence="2" id="KW-0540">Nuclease</keyword>
<dbReference type="GO" id="GO:0004519">
    <property type="term" value="F:endonuclease activity"/>
    <property type="evidence" value="ECO:0007669"/>
    <property type="project" value="UniProtKB-KW"/>
</dbReference>
<comment type="caution">
    <text evidence="2">The sequence shown here is derived from an EMBL/GenBank/DDBJ whole genome shotgun (WGS) entry which is preliminary data.</text>
</comment>
<dbReference type="InterPro" id="IPR011335">
    <property type="entry name" value="Restrct_endonuc-II-like"/>
</dbReference>
<dbReference type="Pfam" id="PF05685">
    <property type="entry name" value="Uma2"/>
    <property type="match status" value="1"/>
</dbReference>
<organism evidence="2 3">
    <name type="scientific">Nocardia xishanensis</name>
    <dbReference type="NCBI Taxonomy" id="238964"/>
    <lineage>
        <taxon>Bacteria</taxon>
        <taxon>Bacillati</taxon>
        <taxon>Actinomycetota</taxon>
        <taxon>Actinomycetes</taxon>
        <taxon>Mycobacteriales</taxon>
        <taxon>Nocardiaceae</taxon>
        <taxon>Nocardia</taxon>
    </lineage>
</organism>
<accession>A0ABW7X2W2</accession>
<dbReference type="Proteomes" id="UP001611415">
    <property type="component" value="Unassembled WGS sequence"/>
</dbReference>